<evidence type="ECO:0000256" key="1">
    <source>
        <dbReference type="ARBA" id="ARBA00023015"/>
    </source>
</evidence>
<dbReference type="Gene3D" id="1.10.10.60">
    <property type="entry name" value="Homeodomain-like"/>
    <property type="match status" value="1"/>
</dbReference>
<dbReference type="PANTHER" id="PTHR44042:SF30">
    <property type="entry name" value="GENOME ASSEMBLY, CHROMOSOME: II"/>
    <property type="match status" value="1"/>
</dbReference>
<evidence type="ECO:0000259" key="7">
    <source>
        <dbReference type="PROSITE" id="PS51293"/>
    </source>
</evidence>
<proteinExistence type="predicted"/>
<keyword evidence="1" id="KW-0805">Transcription regulation</keyword>
<feature type="region of interest" description="Disordered" evidence="5">
    <location>
        <begin position="35"/>
        <end position="58"/>
    </location>
</feature>
<feature type="domain" description="SANT" evidence="7">
    <location>
        <begin position="319"/>
        <end position="367"/>
    </location>
</feature>
<dbReference type="InterPro" id="IPR017884">
    <property type="entry name" value="SANT_dom"/>
</dbReference>
<protein>
    <submittedName>
        <fullName evidence="9">Uncharacterized protein</fullName>
    </submittedName>
</protein>
<dbReference type="NCBIfam" id="TIGR01557">
    <property type="entry name" value="myb_SHAQKYF"/>
    <property type="match status" value="1"/>
</dbReference>
<keyword evidence="3" id="KW-0804">Transcription</keyword>
<dbReference type="AlphaFoldDB" id="A0A453DMH0"/>
<dbReference type="SUPFAM" id="SSF46689">
    <property type="entry name" value="Homeodomain-like"/>
    <property type="match status" value="1"/>
</dbReference>
<dbReference type="GO" id="GO:0003677">
    <property type="term" value="F:DNA binding"/>
    <property type="evidence" value="ECO:0007669"/>
    <property type="project" value="UniProtKB-KW"/>
</dbReference>
<evidence type="ECO:0000313" key="9">
    <source>
        <dbReference type="EnsemblPlants" id="AET2Gv21309300.1"/>
    </source>
</evidence>
<keyword evidence="4" id="KW-0539">Nucleus</keyword>
<sequence>FSIHTFTSVTPPNSLWSAMDARVSVEEARSIITRFNNKGSSSDRANHNNHDNNPDTKLRMWYPCETMQQDAMRVMEKGKGVIAVTEENKVEALENKMSTYEPVITLSTRNDWAQEEHCSLWSAVNERVSVQEPRSIITWFNNKESSSDGANQNIYNKKPDTKLCMWYPCETMQQDVMEKGKGVIAMTEENKVEALENNMSTHQPVIAPSARNYSTQEEHWSLWYAMNARVGVEEPGSIITGFNNKESSPVDENISKYNNKPDTELRMQYHCESMQQEGTRVMEESKDVIAMSEDNNVEVLENEMSIRQPVIAPSARIYWTKEEHWNFLDGLSFYGRGKWKEISKDFVTTKTPVQVSSHAHKYFKRLERKNLRRRYSINDLGLEIAEPWIMGNSSSA</sequence>
<dbReference type="InterPro" id="IPR001005">
    <property type="entry name" value="SANT/Myb"/>
</dbReference>
<reference evidence="9" key="5">
    <citation type="journal article" date="2021" name="G3 (Bethesda)">
        <title>Aegilops tauschii genome assembly Aet v5.0 features greater sequence contiguity and improved annotation.</title>
        <authorList>
            <person name="Wang L."/>
            <person name="Zhu T."/>
            <person name="Rodriguez J.C."/>
            <person name="Deal K.R."/>
            <person name="Dubcovsky J."/>
            <person name="McGuire P.E."/>
            <person name="Lux T."/>
            <person name="Spannagl M."/>
            <person name="Mayer K.F.X."/>
            <person name="Baldrich P."/>
            <person name="Meyers B.C."/>
            <person name="Huo N."/>
            <person name="Gu Y.Q."/>
            <person name="Zhou H."/>
            <person name="Devos K.M."/>
            <person name="Bennetzen J.L."/>
            <person name="Unver T."/>
            <person name="Budak H."/>
            <person name="Gulick P.J."/>
            <person name="Galiba G."/>
            <person name="Kalapos B."/>
            <person name="Nelson D.R."/>
            <person name="Li P."/>
            <person name="You F.M."/>
            <person name="Luo M.C."/>
            <person name="Dvorak J."/>
        </authorList>
    </citation>
    <scope>NUCLEOTIDE SEQUENCE [LARGE SCALE GENOMIC DNA]</scope>
    <source>
        <strain evidence="9">cv. AL8/78</strain>
    </source>
</reference>
<dbReference type="Pfam" id="PF00249">
    <property type="entry name" value="Myb_DNA-binding"/>
    <property type="match status" value="1"/>
</dbReference>
<dbReference type="STRING" id="200361.A0A453DMH0"/>
<dbReference type="InterPro" id="IPR009057">
    <property type="entry name" value="Homeodomain-like_sf"/>
</dbReference>
<evidence type="ECO:0000313" key="10">
    <source>
        <dbReference type="Proteomes" id="UP000015105"/>
    </source>
</evidence>
<feature type="domain" description="Myb-like" evidence="6">
    <location>
        <begin position="319"/>
        <end position="363"/>
    </location>
</feature>
<evidence type="ECO:0000259" key="8">
    <source>
        <dbReference type="PROSITE" id="PS51294"/>
    </source>
</evidence>
<dbReference type="Gramene" id="AET2Gv21309300.1">
    <property type="protein sequence ID" value="AET2Gv21309300.1"/>
    <property type="gene ID" value="AET2Gv21309300"/>
</dbReference>
<dbReference type="PROSITE" id="PS50090">
    <property type="entry name" value="MYB_LIKE"/>
    <property type="match status" value="1"/>
</dbReference>
<evidence type="ECO:0000259" key="6">
    <source>
        <dbReference type="PROSITE" id="PS50090"/>
    </source>
</evidence>
<name>A0A453DMH0_AEGTS</name>
<evidence type="ECO:0000256" key="3">
    <source>
        <dbReference type="ARBA" id="ARBA00023163"/>
    </source>
</evidence>
<organism evidence="9 10">
    <name type="scientific">Aegilops tauschii subsp. strangulata</name>
    <name type="common">Goatgrass</name>
    <dbReference type="NCBI Taxonomy" id="200361"/>
    <lineage>
        <taxon>Eukaryota</taxon>
        <taxon>Viridiplantae</taxon>
        <taxon>Streptophyta</taxon>
        <taxon>Embryophyta</taxon>
        <taxon>Tracheophyta</taxon>
        <taxon>Spermatophyta</taxon>
        <taxon>Magnoliopsida</taxon>
        <taxon>Liliopsida</taxon>
        <taxon>Poales</taxon>
        <taxon>Poaceae</taxon>
        <taxon>BOP clade</taxon>
        <taxon>Pooideae</taxon>
        <taxon>Triticodae</taxon>
        <taxon>Triticeae</taxon>
        <taxon>Triticinae</taxon>
        <taxon>Aegilops</taxon>
    </lineage>
</organism>
<dbReference type="InterPro" id="IPR017930">
    <property type="entry name" value="Myb_dom"/>
</dbReference>
<dbReference type="SMART" id="SM00717">
    <property type="entry name" value="SANT"/>
    <property type="match status" value="1"/>
</dbReference>
<keyword evidence="10" id="KW-1185">Reference proteome</keyword>
<evidence type="ECO:0000256" key="5">
    <source>
        <dbReference type="SAM" id="MobiDB-lite"/>
    </source>
</evidence>
<dbReference type="Proteomes" id="UP000015105">
    <property type="component" value="Chromosome 2D"/>
</dbReference>
<reference evidence="10" key="1">
    <citation type="journal article" date="2014" name="Science">
        <title>Ancient hybridizations among the ancestral genomes of bread wheat.</title>
        <authorList>
            <consortium name="International Wheat Genome Sequencing Consortium,"/>
            <person name="Marcussen T."/>
            <person name="Sandve S.R."/>
            <person name="Heier L."/>
            <person name="Spannagl M."/>
            <person name="Pfeifer M."/>
            <person name="Jakobsen K.S."/>
            <person name="Wulff B.B."/>
            <person name="Steuernagel B."/>
            <person name="Mayer K.F."/>
            <person name="Olsen O.A."/>
        </authorList>
    </citation>
    <scope>NUCLEOTIDE SEQUENCE [LARGE SCALE GENOMIC DNA]</scope>
    <source>
        <strain evidence="10">cv. AL8/78</strain>
    </source>
</reference>
<evidence type="ECO:0000256" key="4">
    <source>
        <dbReference type="ARBA" id="ARBA00023242"/>
    </source>
</evidence>
<dbReference type="PROSITE" id="PS51294">
    <property type="entry name" value="HTH_MYB"/>
    <property type="match status" value="1"/>
</dbReference>
<dbReference type="PROSITE" id="PS51293">
    <property type="entry name" value="SANT"/>
    <property type="match status" value="1"/>
</dbReference>
<reference evidence="9" key="3">
    <citation type="journal article" date="2017" name="Nature">
        <title>Genome sequence of the progenitor of the wheat D genome Aegilops tauschii.</title>
        <authorList>
            <person name="Luo M.C."/>
            <person name="Gu Y.Q."/>
            <person name="Puiu D."/>
            <person name="Wang H."/>
            <person name="Twardziok S.O."/>
            <person name="Deal K.R."/>
            <person name="Huo N."/>
            <person name="Zhu T."/>
            <person name="Wang L."/>
            <person name="Wang Y."/>
            <person name="McGuire P.E."/>
            <person name="Liu S."/>
            <person name="Long H."/>
            <person name="Ramasamy R.K."/>
            <person name="Rodriguez J.C."/>
            <person name="Van S.L."/>
            <person name="Yuan L."/>
            <person name="Wang Z."/>
            <person name="Xia Z."/>
            <person name="Xiao L."/>
            <person name="Anderson O.D."/>
            <person name="Ouyang S."/>
            <person name="Liang Y."/>
            <person name="Zimin A.V."/>
            <person name="Pertea G."/>
            <person name="Qi P."/>
            <person name="Bennetzen J.L."/>
            <person name="Dai X."/>
            <person name="Dawson M.W."/>
            <person name="Muller H.G."/>
            <person name="Kugler K."/>
            <person name="Rivarola-Duarte L."/>
            <person name="Spannagl M."/>
            <person name="Mayer K.F.X."/>
            <person name="Lu F.H."/>
            <person name="Bevan M.W."/>
            <person name="Leroy P."/>
            <person name="Li P."/>
            <person name="You F.M."/>
            <person name="Sun Q."/>
            <person name="Liu Z."/>
            <person name="Lyons E."/>
            <person name="Wicker T."/>
            <person name="Salzberg S.L."/>
            <person name="Devos K.M."/>
            <person name="Dvorak J."/>
        </authorList>
    </citation>
    <scope>NUCLEOTIDE SEQUENCE [LARGE SCALE GENOMIC DNA]</scope>
    <source>
        <strain evidence="9">cv. AL8/78</strain>
    </source>
</reference>
<feature type="domain" description="HTH myb-type" evidence="8">
    <location>
        <begin position="319"/>
        <end position="367"/>
    </location>
</feature>
<dbReference type="EnsemblPlants" id="AET2Gv21309300.1">
    <property type="protein sequence ID" value="AET2Gv21309300.1"/>
    <property type="gene ID" value="AET2Gv21309300"/>
</dbReference>
<dbReference type="CDD" id="cd00167">
    <property type="entry name" value="SANT"/>
    <property type="match status" value="1"/>
</dbReference>
<dbReference type="InterPro" id="IPR006447">
    <property type="entry name" value="Myb_dom_plants"/>
</dbReference>
<reference evidence="10" key="2">
    <citation type="journal article" date="2017" name="Nat. Plants">
        <title>The Aegilops tauschii genome reveals multiple impacts of transposons.</title>
        <authorList>
            <person name="Zhao G."/>
            <person name="Zou C."/>
            <person name="Li K."/>
            <person name="Wang K."/>
            <person name="Li T."/>
            <person name="Gao L."/>
            <person name="Zhang X."/>
            <person name="Wang H."/>
            <person name="Yang Z."/>
            <person name="Liu X."/>
            <person name="Jiang W."/>
            <person name="Mao L."/>
            <person name="Kong X."/>
            <person name="Jiao Y."/>
            <person name="Jia J."/>
        </authorList>
    </citation>
    <scope>NUCLEOTIDE SEQUENCE [LARGE SCALE GENOMIC DNA]</scope>
    <source>
        <strain evidence="10">cv. AL8/78</strain>
    </source>
</reference>
<reference evidence="9" key="4">
    <citation type="submission" date="2019-03" db="UniProtKB">
        <authorList>
            <consortium name="EnsemblPlants"/>
        </authorList>
    </citation>
    <scope>IDENTIFICATION</scope>
</reference>
<evidence type="ECO:0000256" key="2">
    <source>
        <dbReference type="ARBA" id="ARBA00023125"/>
    </source>
</evidence>
<dbReference type="PANTHER" id="PTHR44042">
    <property type="entry name" value="DUPLICATED HOMEODOMAIN-LIKE SUPERFAMILY PROTEIN-RELATED"/>
    <property type="match status" value="1"/>
</dbReference>
<keyword evidence="2" id="KW-0238">DNA-binding</keyword>
<feature type="compositionally biased region" description="Basic and acidic residues" evidence="5">
    <location>
        <begin position="44"/>
        <end position="58"/>
    </location>
</feature>
<accession>A0A453DMH0</accession>